<feature type="coiled-coil region" evidence="1">
    <location>
        <begin position="100"/>
        <end position="127"/>
    </location>
</feature>
<dbReference type="AlphaFoldDB" id="A0A9C7PST2"/>
<comment type="caution">
    <text evidence="3">The sequence shown here is derived from an EMBL/GenBank/DDBJ whole genome shotgun (WGS) entry which is preliminary data.</text>
</comment>
<evidence type="ECO:0000313" key="3">
    <source>
        <dbReference type="EMBL" id="GJQ09870.1"/>
    </source>
</evidence>
<dbReference type="Proteomes" id="UP001061958">
    <property type="component" value="Unassembled WGS sequence"/>
</dbReference>
<evidence type="ECO:0000313" key="4">
    <source>
        <dbReference type="Proteomes" id="UP001061958"/>
    </source>
</evidence>
<evidence type="ECO:0000256" key="1">
    <source>
        <dbReference type="SAM" id="Coils"/>
    </source>
</evidence>
<dbReference type="PANTHER" id="PTHR36047:SF1">
    <property type="entry name" value="OS01G0191000 PROTEIN"/>
    <property type="match status" value="1"/>
</dbReference>
<proteinExistence type="predicted"/>
<dbReference type="EMBL" id="BQMJ01000011">
    <property type="protein sequence ID" value="GJQ09870.1"/>
    <property type="molecule type" value="Genomic_DNA"/>
</dbReference>
<name>A0A9C7PST2_9RHOD</name>
<protein>
    <recommendedName>
        <fullName evidence="2">DUF7803 domain-containing protein</fullName>
    </recommendedName>
</protein>
<organism evidence="3 4">
    <name type="scientific">Galdieria partita</name>
    <dbReference type="NCBI Taxonomy" id="83374"/>
    <lineage>
        <taxon>Eukaryota</taxon>
        <taxon>Rhodophyta</taxon>
        <taxon>Bangiophyceae</taxon>
        <taxon>Galdieriales</taxon>
        <taxon>Galdieriaceae</taxon>
        <taxon>Galdieria</taxon>
    </lineage>
</organism>
<gene>
    <name evidence="3" type="ORF">GpartN1_g1661.t1</name>
</gene>
<dbReference type="PANTHER" id="PTHR36047">
    <property type="entry name" value="OS01G0191000 PROTEIN"/>
    <property type="match status" value="1"/>
</dbReference>
<reference evidence="3" key="2">
    <citation type="submission" date="2022-01" db="EMBL/GenBank/DDBJ databases">
        <authorList>
            <person name="Hirooka S."/>
            <person name="Miyagishima S.Y."/>
        </authorList>
    </citation>
    <scope>NUCLEOTIDE SEQUENCE</scope>
    <source>
        <strain evidence="3">NBRC 102759</strain>
    </source>
</reference>
<reference evidence="3" key="1">
    <citation type="journal article" date="2022" name="Proc. Natl. Acad. Sci. U.S.A.">
        <title>Life cycle and functional genomics of the unicellular red alga Galdieria for elucidating algal and plant evolution and industrial use.</title>
        <authorList>
            <person name="Hirooka S."/>
            <person name="Itabashi T."/>
            <person name="Ichinose T.M."/>
            <person name="Onuma R."/>
            <person name="Fujiwara T."/>
            <person name="Yamashita S."/>
            <person name="Jong L.W."/>
            <person name="Tomita R."/>
            <person name="Iwane A.H."/>
            <person name="Miyagishima S.Y."/>
        </authorList>
    </citation>
    <scope>NUCLEOTIDE SEQUENCE</scope>
    <source>
        <strain evidence="3">NBRC 102759</strain>
    </source>
</reference>
<keyword evidence="4" id="KW-1185">Reference proteome</keyword>
<keyword evidence="1" id="KW-0175">Coiled coil</keyword>
<evidence type="ECO:0000259" key="2">
    <source>
        <dbReference type="Pfam" id="PF25086"/>
    </source>
</evidence>
<feature type="domain" description="DUF7803" evidence="2">
    <location>
        <begin position="19"/>
        <end position="149"/>
    </location>
</feature>
<dbReference type="OrthoDB" id="1884014at2759"/>
<dbReference type="Pfam" id="PF25086">
    <property type="entry name" value="DUF7803"/>
    <property type="match status" value="1"/>
</dbReference>
<sequence>MSRNEDDVRSNLFTQSSALVRQPPPELPQEVPKDFLKDFNLCQKHLANVFRCFLLFSEEKRCRIQMTIYRKCKERRDKAIRERLWDWDEGYFRSLNSKSRQALFGELQNELEKRQELLQRAKERNNKLGAIHVESRISDLQRRLEHLKQFL</sequence>
<dbReference type="InterPro" id="IPR056705">
    <property type="entry name" value="DUF7803"/>
</dbReference>
<accession>A0A9C7PST2</accession>